<dbReference type="InterPro" id="IPR049492">
    <property type="entry name" value="BD-FAE-like_dom"/>
</dbReference>
<dbReference type="AlphaFoldDB" id="A0A7W3MYG0"/>
<keyword evidence="4" id="KW-1185">Reference proteome</keyword>
<comment type="caution">
    <text evidence="3">The sequence shown here is derived from an EMBL/GenBank/DDBJ whole genome shotgun (WGS) entry which is preliminary data.</text>
</comment>
<feature type="domain" description="BD-FAE-like" evidence="2">
    <location>
        <begin position="19"/>
        <end position="191"/>
    </location>
</feature>
<gene>
    <name evidence="3" type="ORF">HNR21_003092</name>
</gene>
<keyword evidence="1" id="KW-0378">Hydrolase</keyword>
<dbReference type="SUPFAM" id="SSF53474">
    <property type="entry name" value="alpha/beta-Hydrolases"/>
    <property type="match status" value="1"/>
</dbReference>
<evidence type="ECO:0000313" key="4">
    <source>
        <dbReference type="Proteomes" id="UP000539313"/>
    </source>
</evidence>
<reference evidence="3 4" key="1">
    <citation type="submission" date="2020-08" db="EMBL/GenBank/DDBJ databases">
        <title>Sequencing the genomes of 1000 actinobacteria strains.</title>
        <authorList>
            <person name="Klenk H.-P."/>
        </authorList>
    </citation>
    <scope>NUCLEOTIDE SEQUENCE [LARGE SCALE GENOMIC DNA]</scope>
    <source>
        <strain evidence="3 4">DSM 45823</strain>
    </source>
</reference>
<dbReference type="InterPro" id="IPR050300">
    <property type="entry name" value="GDXG_lipolytic_enzyme"/>
</dbReference>
<dbReference type="GO" id="GO:0016787">
    <property type="term" value="F:hydrolase activity"/>
    <property type="evidence" value="ECO:0007669"/>
    <property type="project" value="UniProtKB-KW"/>
</dbReference>
<dbReference type="Pfam" id="PF20434">
    <property type="entry name" value="BD-FAE"/>
    <property type="match status" value="1"/>
</dbReference>
<dbReference type="Proteomes" id="UP000539313">
    <property type="component" value="Unassembled WGS sequence"/>
</dbReference>
<proteinExistence type="predicted"/>
<organism evidence="3 4">
    <name type="scientific">Thermomonospora cellulosilytica</name>
    <dbReference type="NCBI Taxonomy" id="1411118"/>
    <lineage>
        <taxon>Bacteria</taxon>
        <taxon>Bacillati</taxon>
        <taxon>Actinomycetota</taxon>
        <taxon>Actinomycetes</taxon>
        <taxon>Streptosporangiales</taxon>
        <taxon>Thermomonosporaceae</taxon>
        <taxon>Thermomonospora</taxon>
    </lineage>
</organism>
<evidence type="ECO:0000259" key="2">
    <source>
        <dbReference type="Pfam" id="PF20434"/>
    </source>
</evidence>
<dbReference type="PANTHER" id="PTHR48081:SF6">
    <property type="entry name" value="PEPTIDASE S9 PROLYL OLIGOPEPTIDASE CATALYTIC DOMAIN-CONTAINING PROTEIN"/>
    <property type="match status" value="1"/>
</dbReference>
<protein>
    <submittedName>
        <fullName evidence="3">Acetyl esterase/lipase</fullName>
    </submittedName>
</protein>
<sequence>MNDTILLADGAVLGVFPASGEEGRTAAMLVLPGGGYARLAEHEGAPVARWLSGLGIAAFVLHYRVAPHRYAAPLLDARNALAHLRANADRLGIDAHRIGVLGFSAGGHLAGLLATDPSERPDAAVLAYPVASLLTLPHEGSVTNLLGPDPDPADLHDLSLEHRVDGDTPPTFLWHTADDASVSPMHSFLVAGALARHHVPFELHVYRTGGHGLGLAADHPAGAWTAACAAFLRDLGWC</sequence>
<dbReference type="Gene3D" id="3.40.50.1820">
    <property type="entry name" value="alpha/beta hydrolase"/>
    <property type="match status" value="1"/>
</dbReference>
<accession>A0A7W3MYG0</accession>
<dbReference type="InterPro" id="IPR029058">
    <property type="entry name" value="AB_hydrolase_fold"/>
</dbReference>
<dbReference type="PANTHER" id="PTHR48081">
    <property type="entry name" value="AB HYDROLASE SUPERFAMILY PROTEIN C4A8.06C"/>
    <property type="match status" value="1"/>
</dbReference>
<dbReference type="RefSeq" id="WP_182705762.1">
    <property type="nucleotide sequence ID" value="NZ_JACJII010000001.1"/>
</dbReference>
<evidence type="ECO:0000256" key="1">
    <source>
        <dbReference type="ARBA" id="ARBA00022801"/>
    </source>
</evidence>
<name>A0A7W3MYG0_9ACTN</name>
<dbReference type="EMBL" id="JACJII010000001">
    <property type="protein sequence ID" value="MBA9004210.1"/>
    <property type="molecule type" value="Genomic_DNA"/>
</dbReference>
<evidence type="ECO:0000313" key="3">
    <source>
        <dbReference type="EMBL" id="MBA9004210.1"/>
    </source>
</evidence>